<evidence type="ECO:0000313" key="1">
    <source>
        <dbReference type="EMBL" id="KAA9018053.1"/>
    </source>
</evidence>
<accession>A0A5J5HEF6</accession>
<dbReference type="AlphaFoldDB" id="A0A5J5HEF6"/>
<comment type="caution">
    <text evidence="1">The sequence shown here is derived from an EMBL/GenBank/DDBJ whole genome shotgun (WGS) entry which is preliminary data.</text>
</comment>
<protein>
    <submittedName>
        <fullName evidence="1">Uncharacterized protein</fullName>
    </submittedName>
</protein>
<proteinExistence type="predicted"/>
<dbReference type="Proteomes" id="UP000326671">
    <property type="component" value="Unassembled WGS sequence"/>
</dbReference>
<dbReference type="EMBL" id="VYKL01000035">
    <property type="protein sequence ID" value="KAA9018053.1"/>
    <property type="molecule type" value="Genomic_DNA"/>
</dbReference>
<organism evidence="1 2">
    <name type="scientific">Niallia endozanthoxylica</name>
    <dbReference type="NCBI Taxonomy" id="2036016"/>
    <lineage>
        <taxon>Bacteria</taxon>
        <taxon>Bacillati</taxon>
        <taxon>Bacillota</taxon>
        <taxon>Bacilli</taxon>
        <taxon>Bacillales</taxon>
        <taxon>Bacillaceae</taxon>
        <taxon>Niallia</taxon>
    </lineage>
</organism>
<evidence type="ECO:0000313" key="2">
    <source>
        <dbReference type="Proteomes" id="UP000326671"/>
    </source>
</evidence>
<sequence>MYTVLPKMKADSVFYRQNPLCKMGQPSNKGSPFVIKLGNFEFHYFAYTDKKPPRNSRWQQRKIILIYKISIKSRSINHY</sequence>
<name>A0A5J5HEF6_9BACI</name>
<reference evidence="1 2" key="1">
    <citation type="submission" date="2019-09" db="EMBL/GenBank/DDBJ databases">
        <title>Whole genome sequences of isolates from the Mars Exploration Rovers.</title>
        <authorList>
            <person name="Seuylemezian A."/>
            <person name="Vaishampayan P."/>
        </authorList>
    </citation>
    <scope>NUCLEOTIDE SEQUENCE [LARGE SCALE GENOMIC DNA]</scope>
    <source>
        <strain evidence="1 2">MER_TA_151</strain>
    </source>
</reference>
<dbReference type="RefSeq" id="WP_150441924.1">
    <property type="nucleotide sequence ID" value="NZ_VYKL01000035.1"/>
</dbReference>
<keyword evidence="2" id="KW-1185">Reference proteome</keyword>
<gene>
    <name evidence="1" type="ORF">F4V44_20760</name>
</gene>